<dbReference type="EMBL" id="AGNK02000755">
    <property type="status" value="NOT_ANNOTATED_CDS"/>
    <property type="molecule type" value="Genomic_DNA"/>
</dbReference>
<dbReference type="AlphaFoldDB" id="K4A3Y7"/>
<reference evidence="1" key="2">
    <citation type="submission" date="2018-08" db="UniProtKB">
        <authorList>
            <consortium name="EnsemblPlants"/>
        </authorList>
    </citation>
    <scope>IDENTIFICATION</scope>
    <source>
        <strain evidence="1">Yugu1</strain>
    </source>
</reference>
<keyword evidence="2" id="KW-1185">Reference proteome</keyword>
<dbReference type="Proteomes" id="UP000004995">
    <property type="component" value="Unassembled WGS sequence"/>
</dbReference>
<proteinExistence type="predicted"/>
<dbReference type="InParanoid" id="K4A3Y7"/>
<accession>K4A3Y7</accession>
<dbReference type="EnsemblPlants" id="KQL23016">
    <property type="protein sequence ID" value="KQL23016"/>
    <property type="gene ID" value="SETIT_033590mg"/>
</dbReference>
<sequence>MNRNNTLGGSFVNYGGYLGCTRNDQNFACFSSVKLTATVKQISA</sequence>
<dbReference type="Gramene" id="KQL23016">
    <property type="protein sequence ID" value="KQL23016"/>
    <property type="gene ID" value="SETIT_033590mg"/>
</dbReference>
<organism evidence="1 2">
    <name type="scientific">Setaria italica</name>
    <name type="common">Foxtail millet</name>
    <name type="synonym">Panicum italicum</name>
    <dbReference type="NCBI Taxonomy" id="4555"/>
    <lineage>
        <taxon>Eukaryota</taxon>
        <taxon>Viridiplantae</taxon>
        <taxon>Streptophyta</taxon>
        <taxon>Embryophyta</taxon>
        <taxon>Tracheophyta</taxon>
        <taxon>Spermatophyta</taxon>
        <taxon>Magnoliopsida</taxon>
        <taxon>Liliopsida</taxon>
        <taxon>Poales</taxon>
        <taxon>Poaceae</taxon>
        <taxon>PACMAD clade</taxon>
        <taxon>Panicoideae</taxon>
        <taxon>Panicodae</taxon>
        <taxon>Paniceae</taxon>
        <taxon>Cenchrinae</taxon>
        <taxon>Setaria</taxon>
    </lineage>
</organism>
<reference evidence="2" key="1">
    <citation type="journal article" date="2012" name="Nat. Biotechnol.">
        <title>Reference genome sequence of the model plant Setaria.</title>
        <authorList>
            <person name="Bennetzen J.L."/>
            <person name="Schmutz J."/>
            <person name="Wang H."/>
            <person name="Percifield R."/>
            <person name="Hawkins J."/>
            <person name="Pontaroli A.C."/>
            <person name="Estep M."/>
            <person name="Feng L."/>
            <person name="Vaughn J.N."/>
            <person name="Grimwood J."/>
            <person name="Jenkins J."/>
            <person name="Barry K."/>
            <person name="Lindquist E."/>
            <person name="Hellsten U."/>
            <person name="Deshpande S."/>
            <person name="Wang X."/>
            <person name="Wu X."/>
            <person name="Mitros T."/>
            <person name="Triplett J."/>
            <person name="Yang X."/>
            <person name="Ye C.Y."/>
            <person name="Mauro-Herrera M."/>
            <person name="Wang L."/>
            <person name="Li P."/>
            <person name="Sharma M."/>
            <person name="Sharma R."/>
            <person name="Ronald P.C."/>
            <person name="Panaud O."/>
            <person name="Kellogg E.A."/>
            <person name="Brutnell T.P."/>
            <person name="Doust A.N."/>
            <person name="Tuskan G.A."/>
            <person name="Rokhsar D."/>
            <person name="Devos K.M."/>
        </authorList>
    </citation>
    <scope>NUCLEOTIDE SEQUENCE [LARGE SCALE GENOMIC DNA]</scope>
    <source>
        <strain evidence="2">cv. Yugu1</strain>
    </source>
</reference>
<evidence type="ECO:0000313" key="1">
    <source>
        <dbReference type="EnsemblPlants" id="KQL23016"/>
    </source>
</evidence>
<protein>
    <submittedName>
        <fullName evidence="1">Uncharacterized protein</fullName>
    </submittedName>
</protein>
<dbReference type="HOGENOM" id="CLU_3225526_0_0_1"/>
<name>K4A3Y7_SETIT</name>
<evidence type="ECO:0000313" key="2">
    <source>
        <dbReference type="Proteomes" id="UP000004995"/>
    </source>
</evidence>